<dbReference type="EMBL" id="RXIH01000021">
    <property type="protein sequence ID" value="RZN56588.1"/>
    <property type="molecule type" value="Genomic_DNA"/>
</dbReference>
<dbReference type="EMBL" id="QNVI01000055">
    <property type="protein sequence ID" value="TDA38244.1"/>
    <property type="molecule type" value="Genomic_DNA"/>
</dbReference>
<dbReference type="Proteomes" id="UP000317265">
    <property type="component" value="Unassembled WGS sequence"/>
</dbReference>
<organism evidence="3 5">
    <name type="scientific">Thermoproteota archaeon</name>
    <dbReference type="NCBI Taxonomy" id="2056631"/>
    <lineage>
        <taxon>Archaea</taxon>
        <taxon>Thermoproteota</taxon>
    </lineage>
</organism>
<reference evidence="3 5" key="2">
    <citation type="journal article" date="2019" name="Nat. Microbiol.">
        <title>Wide diversity of methane and short-chain alkane metabolisms in uncultured archaea.</title>
        <authorList>
            <person name="Borrel G."/>
            <person name="Adam P.S."/>
            <person name="McKay L.J."/>
            <person name="Chen L.X."/>
            <person name="Sierra-Garcia I.N."/>
            <person name="Sieber C.M."/>
            <person name="Letourneur Q."/>
            <person name="Ghozlane A."/>
            <person name="Andersen G.L."/>
            <person name="Li W.J."/>
            <person name="Hallam S.J."/>
            <person name="Muyzer G."/>
            <person name="de Oliveira V.M."/>
            <person name="Inskeep W.P."/>
            <person name="Banfield J.F."/>
            <person name="Gribaldo S."/>
        </authorList>
    </citation>
    <scope>NUCLEOTIDE SEQUENCE [LARGE SCALE GENOMIC DNA]</scope>
    <source>
        <strain evidence="3">Verst-YHS</strain>
    </source>
</reference>
<evidence type="ECO:0000313" key="6">
    <source>
        <dbReference type="Proteomes" id="UP000317265"/>
    </source>
</evidence>
<dbReference type="Gene3D" id="3.90.25.10">
    <property type="entry name" value="UDP-galactose 4-epimerase, domain 1"/>
    <property type="match status" value="1"/>
</dbReference>
<dbReference type="InterPro" id="IPR001509">
    <property type="entry name" value="Epimerase_deHydtase"/>
</dbReference>
<evidence type="ECO:0000313" key="4">
    <source>
        <dbReference type="EMBL" id="TDA38244.1"/>
    </source>
</evidence>
<name>A0A520KFZ7_9CREN</name>
<dbReference type="SUPFAM" id="SSF51735">
    <property type="entry name" value="NAD(P)-binding Rossmann-fold domains"/>
    <property type="match status" value="1"/>
</dbReference>
<evidence type="ECO:0000256" key="1">
    <source>
        <dbReference type="ARBA" id="ARBA00007637"/>
    </source>
</evidence>
<comment type="caution">
    <text evidence="3">The sequence shown here is derived from an EMBL/GenBank/DDBJ whole genome shotgun (WGS) entry which is preliminary data.</text>
</comment>
<reference evidence="4 6" key="1">
    <citation type="journal article" date="2019" name="Nat. Microbiol.">
        <title>Expanding anaerobic alkane metabolism in the domain of Archaea.</title>
        <authorList>
            <person name="Wang Y."/>
            <person name="Wegener G."/>
            <person name="Hou J."/>
            <person name="Wang F."/>
            <person name="Xiao X."/>
        </authorList>
    </citation>
    <scope>NUCLEOTIDE SEQUENCE [LARGE SCALE GENOMIC DNA]</scope>
    <source>
        <strain evidence="4">WYZ-LMO11</strain>
    </source>
</reference>
<evidence type="ECO:0000259" key="2">
    <source>
        <dbReference type="Pfam" id="PF01370"/>
    </source>
</evidence>
<dbReference type="Pfam" id="PF01370">
    <property type="entry name" value="Epimerase"/>
    <property type="match status" value="1"/>
</dbReference>
<gene>
    <name evidence="4" type="ORF">DSO09_04875</name>
    <name evidence="3" type="ORF">EF809_02470</name>
</gene>
<dbReference type="PANTHER" id="PTHR43000">
    <property type="entry name" value="DTDP-D-GLUCOSE 4,6-DEHYDRATASE-RELATED"/>
    <property type="match status" value="1"/>
</dbReference>
<sequence>MRILVTGGAGFIGSHISESLANKGYEVIIYDNFSTGCEENIANIKSLNNVHIVNGDILDYDLLLKCMKDVDIVSHQAAQLEIGSAINDPLLDAKTNIEGTLNVLEAARRVGVKKIIYASSAGVYGEAIKIPQDEEHPKRPQWPYGVSKYSGELYCQQYSIFYGMKICALRYGIVYGEREWYGRVLTEFIKRVVLEDKPPVIFGDGNQRRDYVYVKDVVEFHNIMIEEEWDGFEVFNIGGGSSVTIKELANLIIDIANKDMEPIFEEVPEGDYSNITGRWRIPKELKVLELDISKAMKKGWRPKVNLKEGIKREIDWISSNPNRWYVKRRV</sequence>
<feature type="domain" description="NAD-dependent epimerase/dehydratase" evidence="2">
    <location>
        <begin position="3"/>
        <end position="238"/>
    </location>
</feature>
<comment type="similarity">
    <text evidence="1">Belongs to the NAD(P)-dependent epimerase/dehydratase family.</text>
</comment>
<dbReference type="AlphaFoldDB" id="A0A520KFZ7"/>
<protein>
    <submittedName>
        <fullName evidence="3">SDR family NAD(P)-dependent oxidoreductase</fullName>
    </submittedName>
    <submittedName>
        <fullName evidence="4">UDP-glucose 4-epimerase</fullName>
    </submittedName>
</protein>
<evidence type="ECO:0000313" key="3">
    <source>
        <dbReference type="EMBL" id="RZN56588.1"/>
    </source>
</evidence>
<dbReference type="Proteomes" id="UP000316080">
    <property type="component" value="Unassembled WGS sequence"/>
</dbReference>
<dbReference type="Gene3D" id="3.40.50.720">
    <property type="entry name" value="NAD(P)-binding Rossmann-like Domain"/>
    <property type="match status" value="1"/>
</dbReference>
<dbReference type="InterPro" id="IPR036291">
    <property type="entry name" value="NAD(P)-bd_dom_sf"/>
</dbReference>
<proteinExistence type="inferred from homology"/>
<evidence type="ECO:0000313" key="5">
    <source>
        <dbReference type="Proteomes" id="UP000316080"/>
    </source>
</evidence>
<accession>A0A520KFZ7</accession>